<dbReference type="CDD" id="cd02662">
    <property type="entry name" value="Peptidase_C19F"/>
    <property type="match status" value="1"/>
</dbReference>
<dbReference type="PANTHER" id="PTHR24006">
    <property type="entry name" value="UBIQUITIN CARBOXYL-TERMINAL HYDROLASE"/>
    <property type="match status" value="1"/>
</dbReference>
<evidence type="ECO:0000256" key="5">
    <source>
        <dbReference type="ARBA" id="ARBA00022801"/>
    </source>
</evidence>
<evidence type="ECO:0000256" key="4">
    <source>
        <dbReference type="ARBA" id="ARBA00022786"/>
    </source>
</evidence>
<evidence type="ECO:0000256" key="3">
    <source>
        <dbReference type="ARBA" id="ARBA00022670"/>
    </source>
</evidence>
<keyword evidence="8" id="KW-1133">Transmembrane helix</keyword>
<comment type="similarity">
    <text evidence="2 7">Belongs to the peptidase C19 family.</text>
</comment>
<dbReference type="Proteomes" id="UP001159427">
    <property type="component" value="Unassembled WGS sequence"/>
</dbReference>
<keyword evidence="4 7" id="KW-0833">Ubl conjugation pathway</keyword>
<dbReference type="InterPro" id="IPR028889">
    <property type="entry name" value="USP"/>
</dbReference>
<proteinExistence type="inferred from homology"/>
<keyword evidence="6 7" id="KW-0788">Thiol protease</keyword>
<comment type="caution">
    <text evidence="10">The sequence shown here is derived from an EMBL/GenBank/DDBJ whole genome shotgun (WGS) entry which is preliminary data.</text>
</comment>
<dbReference type="EMBL" id="CALNXI010000114">
    <property type="protein sequence ID" value="CAH3019367.1"/>
    <property type="molecule type" value="Genomic_DNA"/>
</dbReference>
<gene>
    <name evidence="10" type="ORF">PEVE_00002408</name>
</gene>
<protein>
    <recommendedName>
        <fullName evidence="7">Ubiquitin carboxyl-terminal hydrolase</fullName>
        <ecNumber evidence="7">3.4.19.12</ecNumber>
    </recommendedName>
</protein>
<sequence length="425" mass="47338">MDGRSLTVFAAAAAIGASFYVFLTPDGKKKKGVKRDHPPGLVNLGNTCFMNSILQGLAFLPSFAAWLQDISDEGDGNSLTSLAMELKKIMKALNNGCMEGEEVICPDSVLKALSSHGWIIPSEQQDAHEFFHALSSTLDDEMGELPGVMNLSDVAIVEKNDVNEDKSMVHRNKVPLRRDCNKPHLPFHGLLASQLVCKQCGTKCPVKFDSYDSLSLSLPSTFQVGLSLEDLLRTFVCSEIVDSVECNGCKERNSVQSSGSVRTSFIKRLTLGKLPQCLCIHIQRTYWHTNGIPYKNNAFIKFPEFLDMEPFLYEPLEQHSRQNGTERRFFSPTAGNGDLNGYLDELVGSFVAAGNKSTSRAVYKLMAVIVHMGTVDDGHYITYRRFETEHASKWLYASDELVEAASRDQVLLSSAYMLFYERTRK</sequence>
<keyword evidence="8" id="KW-0472">Membrane</keyword>
<dbReference type="PROSITE" id="PS50235">
    <property type="entry name" value="USP_3"/>
    <property type="match status" value="1"/>
</dbReference>
<dbReference type="InterPro" id="IPR038765">
    <property type="entry name" value="Papain-like_cys_pep_sf"/>
</dbReference>
<dbReference type="InterPro" id="IPR001394">
    <property type="entry name" value="Peptidase_C19_UCH"/>
</dbReference>
<evidence type="ECO:0000256" key="1">
    <source>
        <dbReference type="ARBA" id="ARBA00000707"/>
    </source>
</evidence>
<keyword evidence="11" id="KW-1185">Reference proteome</keyword>
<comment type="catalytic activity">
    <reaction evidence="1 7">
        <text>Thiol-dependent hydrolysis of ester, thioester, amide, peptide and isopeptide bonds formed by the C-terminal Gly of ubiquitin (a 76-residue protein attached to proteins as an intracellular targeting signal).</text>
        <dbReference type="EC" id="3.4.19.12"/>
    </reaction>
</comment>
<evidence type="ECO:0000256" key="8">
    <source>
        <dbReference type="SAM" id="Phobius"/>
    </source>
</evidence>
<dbReference type="Gene3D" id="3.90.70.10">
    <property type="entry name" value="Cysteine proteinases"/>
    <property type="match status" value="1"/>
</dbReference>
<feature type="domain" description="USP" evidence="9">
    <location>
        <begin position="39"/>
        <end position="423"/>
    </location>
</feature>
<dbReference type="EC" id="3.4.19.12" evidence="7"/>
<keyword evidence="8" id="KW-0812">Transmembrane</keyword>
<evidence type="ECO:0000256" key="7">
    <source>
        <dbReference type="RuleBase" id="RU366025"/>
    </source>
</evidence>
<evidence type="ECO:0000256" key="2">
    <source>
        <dbReference type="ARBA" id="ARBA00009085"/>
    </source>
</evidence>
<dbReference type="SUPFAM" id="SSF54001">
    <property type="entry name" value="Cysteine proteinases"/>
    <property type="match status" value="1"/>
</dbReference>
<keyword evidence="3 7" id="KW-0645">Protease</keyword>
<dbReference type="PROSITE" id="PS00972">
    <property type="entry name" value="USP_1"/>
    <property type="match status" value="1"/>
</dbReference>
<keyword evidence="5 7" id="KW-0378">Hydrolase</keyword>
<evidence type="ECO:0000259" key="9">
    <source>
        <dbReference type="PROSITE" id="PS50235"/>
    </source>
</evidence>
<dbReference type="InterPro" id="IPR050164">
    <property type="entry name" value="Peptidase_C19"/>
</dbReference>
<dbReference type="PROSITE" id="PS00973">
    <property type="entry name" value="USP_2"/>
    <property type="match status" value="1"/>
</dbReference>
<feature type="transmembrane region" description="Helical" evidence="8">
    <location>
        <begin position="6"/>
        <end position="23"/>
    </location>
</feature>
<dbReference type="InterPro" id="IPR018200">
    <property type="entry name" value="USP_CS"/>
</dbReference>
<name>A0ABN8LV91_9CNID</name>
<organism evidence="10 11">
    <name type="scientific">Porites evermanni</name>
    <dbReference type="NCBI Taxonomy" id="104178"/>
    <lineage>
        <taxon>Eukaryota</taxon>
        <taxon>Metazoa</taxon>
        <taxon>Cnidaria</taxon>
        <taxon>Anthozoa</taxon>
        <taxon>Hexacorallia</taxon>
        <taxon>Scleractinia</taxon>
        <taxon>Fungiina</taxon>
        <taxon>Poritidae</taxon>
        <taxon>Porites</taxon>
    </lineage>
</organism>
<reference evidence="10 11" key="1">
    <citation type="submission" date="2022-05" db="EMBL/GenBank/DDBJ databases">
        <authorList>
            <consortium name="Genoscope - CEA"/>
            <person name="William W."/>
        </authorList>
    </citation>
    <scope>NUCLEOTIDE SEQUENCE [LARGE SCALE GENOMIC DNA]</scope>
</reference>
<evidence type="ECO:0000256" key="6">
    <source>
        <dbReference type="ARBA" id="ARBA00022807"/>
    </source>
</evidence>
<dbReference type="PANTHER" id="PTHR24006:SF888">
    <property type="entry name" value="UBIQUITIN CARBOXYL-TERMINAL HYDROLASE 30"/>
    <property type="match status" value="1"/>
</dbReference>
<dbReference type="Pfam" id="PF00443">
    <property type="entry name" value="UCH"/>
    <property type="match status" value="1"/>
</dbReference>
<evidence type="ECO:0000313" key="10">
    <source>
        <dbReference type="EMBL" id="CAH3019367.1"/>
    </source>
</evidence>
<evidence type="ECO:0000313" key="11">
    <source>
        <dbReference type="Proteomes" id="UP001159427"/>
    </source>
</evidence>
<accession>A0ABN8LV91</accession>